<evidence type="ECO:0000313" key="2">
    <source>
        <dbReference type="EMBL" id="MBP0438737.1"/>
    </source>
</evidence>
<gene>
    <name evidence="2" type="ORF">J5Y06_08765</name>
</gene>
<dbReference type="SUPFAM" id="SSF88713">
    <property type="entry name" value="Glycoside hydrolase/deacetylase"/>
    <property type="match status" value="1"/>
</dbReference>
<sequence length="323" mass="35599">MLRSFLAAGVLFASLTGGLQAEETAPQYVVISFDGAHDNALWQRSRALGEETGAHFTYFLSCVYLLSPETRHEYQAPNRSAGRSNVGFGETKQDVAERLTQIWTARSEGHEIASHGCGHYDGKDWRKADWLGEFASFMRIVRDAYAINGIPDEPEDWKHFVETEISGFRAPYLSASSSLLKALGQSGFHYNASAVSNGPETADRSGTVVSYALPTVPEGPKARRIIAMDYNLFVRHSGGIERRSDAALFSERAYQAFKTAYEAERGGRRRPLQLGFHFVLMNGGAYWDALERFAREVCGRLDTRCVSYSELEALTGAGKGAGG</sequence>
<proteinExistence type="predicted"/>
<dbReference type="PANTHER" id="PTHR45985:SF3">
    <property type="entry name" value="CHITIN DEACETYLASE-LIKE 4"/>
    <property type="match status" value="1"/>
</dbReference>
<dbReference type="EMBL" id="JAGIYY010000002">
    <property type="protein sequence ID" value="MBP0438737.1"/>
    <property type="molecule type" value="Genomic_DNA"/>
</dbReference>
<dbReference type="PANTHER" id="PTHR45985">
    <property type="match status" value="1"/>
</dbReference>
<organism evidence="2 3">
    <name type="scientific">Tianweitania sediminis</name>
    <dbReference type="NCBI Taxonomy" id="1502156"/>
    <lineage>
        <taxon>Bacteria</taxon>
        <taxon>Pseudomonadati</taxon>
        <taxon>Pseudomonadota</taxon>
        <taxon>Alphaproteobacteria</taxon>
        <taxon>Hyphomicrobiales</taxon>
        <taxon>Phyllobacteriaceae</taxon>
        <taxon>Tianweitania</taxon>
    </lineage>
</organism>
<dbReference type="Gene3D" id="3.20.20.370">
    <property type="entry name" value="Glycoside hydrolase/deacetylase"/>
    <property type="match status" value="1"/>
</dbReference>
<feature type="signal peptide" evidence="1">
    <location>
        <begin position="1"/>
        <end position="21"/>
    </location>
</feature>
<evidence type="ECO:0000256" key="1">
    <source>
        <dbReference type="SAM" id="SignalP"/>
    </source>
</evidence>
<evidence type="ECO:0000313" key="3">
    <source>
        <dbReference type="Proteomes" id="UP000666240"/>
    </source>
</evidence>
<dbReference type="Proteomes" id="UP000666240">
    <property type="component" value="Unassembled WGS sequence"/>
</dbReference>
<keyword evidence="3" id="KW-1185">Reference proteome</keyword>
<reference evidence="2" key="1">
    <citation type="submission" date="2021-03" db="EMBL/GenBank/DDBJ databases">
        <title>Genome sequencing and assembly of Tianweitania sediminis.</title>
        <authorList>
            <person name="Chhetri G."/>
        </authorList>
    </citation>
    <scope>NUCLEOTIDE SEQUENCE</scope>
    <source>
        <strain evidence="2">Z8</strain>
    </source>
</reference>
<accession>A0A8J7R0D6</accession>
<dbReference type="RefSeq" id="WP_209334756.1">
    <property type="nucleotide sequence ID" value="NZ_JAGIYY010000002.1"/>
</dbReference>
<feature type="chain" id="PRO_5035328617" evidence="1">
    <location>
        <begin position="22"/>
        <end position="323"/>
    </location>
</feature>
<protein>
    <submittedName>
        <fullName evidence="2">Polysaccharide deacetylase</fullName>
    </submittedName>
</protein>
<dbReference type="InterPro" id="IPR011330">
    <property type="entry name" value="Glyco_hydro/deAcase_b/a-brl"/>
</dbReference>
<comment type="caution">
    <text evidence="2">The sequence shown here is derived from an EMBL/GenBank/DDBJ whole genome shotgun (WGS) entry which is preliminary data.</text>
</comment>
<keyword evidence="1" id="KW-0732">Signal</keyword>
<dbReference type="AlphaFoldDB" id="A0A8J7R0D6"/>
<name>A0A8J7R0D6_9HYPH</name>
<dbReference type="GO" id="GO:0005975">
    <property type="term" value="P:carbohydrate metabolic process"/>
    <property type="evidence" value="ECO:0007669"/>
    <property type="project" value="InterPro"/>
</dbReference>
<dbReference type="InterPro" id="IPR052740">
    <property type="entry name" value="CE4"/>
</dbReference>